<dbReference type="AlphaFoldDB" id="A0A8H3CLF9"/>
<dbReference type="PROSITE" id="PS00463">
    <property type="entry name" value="ZN2_CY6_FUNGAL_1"/>
    <property type="match status" value="1"/>
</dbReference>
<reference evidence="4" key="1">
    <citation type="submission" date="2021-01" db="EMBL/GenBank/DDBJ databases">
        <authorList>
            <person name="Kaushik A."/>
        </authorList>
    </citation>
    <scope>NUCLEOTIDE SEQUENCE</scope>
    <source>
        <strain evidence="4">AG2-2IIIB</strain>
    </source>
</reference>
<feature type="domain" description="Zn(2)-C6 fungal-type" evidence="3">
    <location>
        <begin position="13"/>
        <end position="41"/>
    </location>
</feature>
<protein>
    <recommendedName>
        <fullName evidence="3">Zn(2)-C6 fungal-type domain-containing protein</fullName>
    </recommendedName>
</protein>
<dbReference type="PROSITE" id="PS50048">
    <property type="entry name" value="ZN2_CY6_FUNGAL_2"/>
    <property type="match status" value="1"/>
</dbReference>
<accession>A0A8H3CLF9</accession>
<comment type="subcellular location">
    <subcellularLocation>
        <location evidence="1">Nucleus</location>
    </subcellularLocation>
</comment>
<dbReference type="GO" id="GO:0000981">
    <property type="term" value="F:DNA-binding transcription factor activity, RNA polymerase II-specific"/>
    <property type="evidence" value="ECO:0007669"/>
    <property type="project" value="InterPro"/>
</dbReference>
<evidence type="ECO:0000259" key="3">
    <source>
        <dbReference type="PROSITE" id="PS50048"/>
    </source>
</evidence>
<proteinExistence type="predicted"/>
<keyword evidence="2" id="KW-0539">Nucleus</keyword>
<dbReference type="Proteomes" id="UP000663843">
    <property type="component" value="Unassembled WGS sequence"/>
</dbReference>
<dbReference type="SMART" id="SM00066">
    <property type="entry name" value="GAL4"/>
    <property type="match status" value="1"/>
</dbReference>
<name>A0A8H3CLF9_9AGAM</name>
<dbReference type="CDD" id="cd00067">
    <property type="entry name" value="GAL4"/>
    <property type="match status" value="1"/>
</dbReference>
<dbReference type="Pfam" id="PF11951">
    <property type="entry name" value="Fungal_trans_2"/>
    <property type="match status" value="1"/>
</dbReference>
<dbReference type="OrthoDB" id="129055at2759"/>
<dbReference type="PANTHER" id="PTHR37534">
    <property type="entry name" value="TRANSCRIPTIONAL ACTIVATOR PROTEIN UGA3"/>
    <property type="match status" value="1"/>
</dbReference>
<gene>
    <name evidence="4" type="ORF">RDB_LOCUS123435</name>
</gene>
<dbReference type="Gene3D" id="4.10.240.10">
    <property type="entry name" value="Zn(2)-C6 fungal-type DNA-binding domain"/>
    <property type="match status" value="1"/>
</dbReference>
<evidence type="ECO:0000313" key="5">
    <source>
        <dbReference type="Proteomes" id="UP000663843"/>
    </source>
</evidence>
<organism evidence="4 5">
    <name type="scientific">Rhizoctonia solani</name>
    <dbReference type="NCBI Taxonomy" id="456999"/>
    <lineage>
        <taxon>Eukaryota</taxon>
        <taxon>Fungi</taxon>
        <taxon>Dikarya</taxon>
        <taxon>Basidiomycota</taxon>
        <taxon>Agaricomycotina</taxon>
        <taxon>Agaricomycetes</taxon>
        <taxon>Cantharellales</taxon>
        <taxon>Ceratobasidiaceae</taxon>
        <taxon>Rhizoctonia</taxon>
    </lineage>
</organism>
<evidence type="ECO:0000313" key="4">
    <source>
        <dbReference type="EMBL" id="CAE6485936.1"/>
    </source>
</evidence>
<dbReference type="Pfam" id="PF00172">
    <property type="entry name" value="Zn_clus"/>
    <property type="match status" value="1"/>
</dbReference>
<dbReference type="InterPro" id="IPR036864">
    <property type="entry name" value="Zn2-C6_fun-type_DNA-bd_sf"/>
</dbReference>
<evidence type="ECO:0000256" key="2">
    <source>
        <dbReference type="ARBA" id="ARBA00023242"/>
    </source>
</evidence>
<comment type="caution">
    <text evidence="4">The sequence shown here is derived from an EMBL/GenBank/DDBJ whole genome shotgun (WGS) entry which is preliminary data.</text>
</comment>
<sequence length="588" mass="65800">MAQRSLPGPVGTSCLTCKRRRKKCDQGRPTCQKCTQGGLECLGYNHIRQRKNVGPDVGASQYESMDGVFWVAIHAGSHSDPRTSDHVGRIPFTFGTSVNIDPQALAVLPHGPRSNDCAPDEHASTTALPDLPCNTTPGLSLAVVNSQQGVGPLSSSSILASTSGEFNGNRSNWPPISDHGRGLFPTVRAARALSTLSPGMQRVIRYVLDQYERVLDSVFFKPEPLQVDRMRTLVTTRLQASSITRCSVLLVAKILEAQLNGNAYNNRVTFQQLVERFENQLREAKTRRLNPLEFEYLLNGLLEVTFLKVAFLKMRVSSEFHIYQLLHDAAPTFFEIVNFDPNLWPDPNGPPIPCISKVITSTRFELAHFALVDILCSMAYGLPQVVDYDTTTLVPETEIHPIAWVHCCPLEFQVSIAEMNQRCAKSYVAPDWHVIEYRLLSYQAPTIATDSAESWKTIARLAVLESWRQVLLIYLYMAVCGVPSDDTRVQSAVRQTFQLFSVGEREGSPNIHFMFQYLIAGACTPNEKQRTFARKRLSNASNHERWLLPGCEFVPVLDHLWHGAAADGQPFRWSDYIKSRQVALPVPM</sequence>
<dbReference type="InterPro" id="IPR021858">
    <property type="entry name" value="Fun_TF"/>
</dbReference>
<dbReference type="PANTHER" id="PTHR37534:SF46">
    <property type="entry name" value="ZN(II)2CYS6 TRANSCRIPTION FACTOR (EUROFUNG)"/>
    <property type="match status" value="1"/>
</dbReference>
<evidence type="ECO:0000256" key="1">
    <source>
        <dbReference type="ARBA" id="ARBA00004123"/>
    </source>
</evidence>
<dbReference type="SUPFAM" id="SSF57701">
    <property type="entry name" value="Zn2/Cys6 DNA-binding domain"/>
    <property type="match status" value="1"/>
</dbReference>
<dbReference type="EMBL" id="CAJMWT010004159">
    <property type="protein sequence ID" value="CAE6485936.1"/>
    <property type="molecule type" value="Genomic_DNA"/>
</dbReference>
<dbReference type="GO" id="GO:0005634">
    <property type="term" value="C:nucleus"/>
    <property type="evidence" value="ECO:0007669"/>
    <property type="project" value="UniProtKB-SubCell"/>
</dbReference>
<dbReference type="InterPro" id="IPR001138">
    <property type="entry name" value="Zn2Cys6_DnaBD"/>
</dbReference>
<dbReference type="GO" id="GO:0008270">
    <property type="term" value="F:zinc ion binding"/>
    <property type="evidence" value="ECO:0007669"/>
    <property type="project" value="InterPro"/>
</dbReference>